<dbReference type="InParanoid" id="Q0F3C1"/>
<accession>Q0F3C1</accession>
<dbReference type="HOGENOM" id="CLU_3421052_0_0_0"/>
<evidence type="ECO:0000313" key="1">
    <source>
        <dbReference type="EMBL" id="EAU56020.1"/>
    </source>
</evidence>
<sequence length="24" mass="2758">MKSPDVLHANVVMHMSIYVPQITF</sequence>
<organism evidence="1 2">
    <name type="scientific">Mariprofundus ferrooxydans PV-1</name>
    <dbReference type="NCBI Taxonomy" id="314345"/>
    <lineage>
        <taxon>Bacteria</taxon>
        <taxon>Pseudomonadati</taxon>
        <taxon>Pseudomonadota</taxon>
        <taxon>Candidatius Mariprofundia</taxon>
        <taxon>Mariprofundales</taxon>
        <taxon>Mariprofundaceae</taxon>
        <taxon>Mariprofundus</taxon>
    </lineage>
</organism>
<dbReference type="AlphaFoldDB" id="Q0F3C1"/>
<gene>
    <name evidence="1" type="ORF">SPV1_04348</name>
</gene>
<name>Q0F3C1_9PROT</name>
<dbReference type="EMBL" id="AATS01000001">
    <property type="protein sequence ID" value="EAU56020.1"/>
    <property type="molecule type" value="Genomic_DNA"/>
</dbReference>
<dbReference type="Proteomes" id="UP000005297">
    <property type="component" value="Unassembled WGS sequence"/>
</dbReference>
<comment type="caution">
    <text evidence="1">The sequence shown here is derived from an EMBL/GenBank/DDBJ whole genome shotgun (WGS) entry which is preliminary data.</text>
</comment>
<proteinExistence type="predicted"/>
<evidence type="ECO:0000313" key="2">
    <source>
        <dbReference type="Proteomes" id="UP000005297"/>
    </source>
</evidence>
<reference evidence="1 2" key="1">
    <citation type="submission" date="2006-09" db="EMBL/GenBank/DDBJ databases">
        <authorList>
            <person name="Emerson D."/>
            <person name="Ferriera S."/>
            <person name="Johnson J."/>
            <person name="Kravitz S."/>
            <person name="Halpern A."/>
            <person name="Remington K."/>
            <person name="Beeson K."/>
            <person name="Tran B."/>
            <person name="Rogers Y.-H."/>
            <person name="Friedman R."/>
            <person name="Venter J.C."/>
        </authorList>
    </citation>
    <scope>NUCLEOTIDE SEQUENCE [LARGE SCALE GENOMIC DNA]</scope>
    <source>
        <strain evidence="1 2">PV-1</strain>
    </source>
</reference>
<protein>
    <submittedName>
        <fullName evidence="1">Uncharacterized protein</fullName>
    </submittedName>
</protein>
<keyword evidence="2" id="KW-1185">Reference proteome</keyword>